<accession>A0ABT0S290</accession>
<feature type="signal peptide" evidence="1">
    <location>
        <begin position="1"/>
        <end position="25"/>
    </location>
</feature>
<proteinExistence type="predicted"/>
<protein>
    <submittedName>
        <fullName evidence="2">Uncharacterized protein</fullName>
    </submittedName>
</protein>
<dbReference type="Proteomes" id="UP001165342">
    <property type="component" value="Unassembled WGS sequence"/>
</dbReference>
<evidence type="ECO:0000313" key="2">
    <source>
        <dbReference type="EMBL" id="MCL6729968.1"/>
    </source>
</evidence>
<dbReference type="EMBL" id="JAMGBE010000002">
    <property type="protein sequence ID" value="MCL6729968.1"/>
    <property type="molecule type" value="Genomic_DNA"/>
</dbReference>
<evidence type="ECO:0000256" key="1">
    <source>
        <dbReference type="SAM" id="SignalP"/>
    </source>
</evidence>
<gene>
    <name evidence="2" type="ORF">LZ538_07850</name>
</gene>
<evidence type="ECO:0000313" key="3">
    <source>
        <dbReference type="Proteomes" id="UP001165342"/>
    </source>
</evidence>
<comment type="caution">
    <text evidence="2">The sequence shown here is derived from an EMBL/GenBank/DDBJ whole genome shotgun (WGS) entry which is preliminary data.</text>
</comment>
<dbReference type="RefSeq" id="WP_249831431.1">
    <property type="nucleotide sequence ID" value="NZ_JAMGBE010000002.1"/>
</dbReference>
<sequence length="280" mass="28405">MRALTPFAVIAAIVVCLATASPATAAVTLSGLEDVGKPVADSELAQMRGKFIAPNSISYFGVQMASSWQGGDGVTTSAVLLFNVDFAKGAGTLDGATPHLLVSWSRDCSTCADTTMDVKGFGTEAAGGYVALPDGGSAIPVGSLDSVNGATQGQQIAGSDNVARNDMRIQIVPAGSVQADISGMKEITGPGQEFHDLGGGETVRFVFSANELGLTITDQNGAVRQSMNGNLGSMAQQLVIDGDGNLVRNGMSLTIGVDSLAGARQLNVSGALEAMKTGGF</sequence>
<reference evidence="2" key="1">
    <citation type="submission" date="2022-05" db="EMBL/GenBank/DDBJ databases">
        <authorList>
            <person name="Jo J.-H."/>
            <person name="Im W.-T."/>
        </authorList>
    </citation>
    <scope>NUCLEOTIDE SEQUENCE</scope>
    <source>
        <strain evidence="2">SE220</strain>
    </source>
</reference>
<organism evidence="2 3">
    <name type="scientific">Sphingomonas hankyongi</name>
    <dbReference type="NCBI Taxonomy" id="2908209"/>
    <lineage>
        <taxon>Bacteria</taxon>
        <taxon>Pseudomonadati</taxon>
        <taxon>Pseudomonadota</taxon>
        <taxon>Alphaproteobacteria</taxon>
        <taxon>Sphingomonadales</taxon>
        <taxon>Sphingomonadaceae</taxon>
        <taxon>Sphingomonas</taxon>
    </lineage>
</organism>
<feature type="chain" id="PRO_5046034457" evidence="1">
    <location>
        <begin position="26"/>
        <end position="280"/>
    </location>
</feature>
<name>A0ABT0S290_9SPHN</name>
<keyword evidence="3" id="KW-1185">Reference proteome</keyword>
<keyword evidence="1" id="KW-0732">Signal</keyword>